<feature type="domain" description="BRO1" evidence="8">
    <location>
        <begin position="6"/>
        <end position="407"/>
    </location>
</feature>
<dbReference type="PANTHER" id="PTHR23030:SF30">
    <property type="entry name" value="TYROSINE-PROTEIN PHOSPHATASE NON-RECEPTOR TYPE 23"/>
    <property type="match status" value="1"/>
</dbReference>
<feature type="compositionally biased region" description="Pro residues" evidence="7">
    <location>
        <begin position="946"/>
        <end position="967"/>
    </location>
</feature>
<dbReference type="EMBL" id="MU793253">
    <property type="protein sequence ID" value="KAJ3790099.1"/>
    <property type="molecule type" value="Genomic_DNA"/>
</dbReference>
<comment type="subcellular location">
    <subcellularLocation>
        <location evidence="2">Cytoplasm</location>
    </subcellularLocation>
    <subcellularLocation>
        <location evidence="1">Endosome</location>
    </subcellularLocation>
</comment>
<dbReference type="Gene3D" id="1.20.120.560">
    <property type="entry name" value="alix/aip1 in complex with the ypdl late domain"/>
    <property type="match status" value="1"/>
</dbReference>
<feature type="compositionally biased region" description="Low complexity" evidence="7">
    <location>
        <begin position="864"/>
        <end position="873"/>
    </location>
</feature>
<dbReference type="InterPro" id="IPR038499">
    <property type="entry name" value="BRO1_sf"/>
</dbReference>
<keyword evidence="10" id="KW-1185">Reference proteome</keyword>
<evidence type="ECO:0000256" key="2">
    <source>
        <dbReference type="ARBA" id="ARBA00004496"/>
    </source>
</evidence>
<evidence type="ECO:0000256" key="7">
    <source>
        <dbReference type="SAM" id="MobiDB-lite"/>
    </source>
</evidence>
<feature type="compositionally biased region" description="Polar residues" evidence="7">
    <location>
        <begin position="874"/>
        <end position="883"/>
    </location>
</feature>
<feature type="region of interest" description="Disordered" evidence="7">
    <location>
        <begin position="807"/>
        <end position="1114"/>
    </location>
</feature>
<gene>
    <name evidence="9" type="ORF">GGU10DRAFT_383623</name>
</gene>
<dbReference type="PROSITE" id="PS51180">
    <property type="entry name" value="BRO1"/>
    <property type="match status" value="1"/>
</dbReference>
<evidence type="ECO:0000313" key="9">
    <source>
        <dbReference type="EMBL" id="KAJ3790099.1"/>
    </source>
</evidence>
<dbReference type="GO" id="GO:0043328">
    <property type="term" value="P:protein transport to vacuole involved in ubiquitin-dependent protein catabolic process via the multivesicular body sorting pathway"/>
    <property type="evidence" value="ECO:0007669"/>
    <property type="project" value="TreeGrafter"/>
</dbReference>
<dbReference type="Gene3D" id="1.25.40.280">
    <property type="entry name" value="alix/aip1 like domains"/>
    <property type="match status" value="1"/>
</dbReference>
<proteinExistence type="predicted"/>
<evidence type="ECO:0000256" key="6">
    <source>
        <dbReference type="SAM" id="Coils"/>
    </source>
</evidence>
<dbReference type="GO" id="GO:0005768">
    <property type="term" value="C:endosome"/>
    <property type="evidence" value="ECO:0007669"/>
    <property type="project" value="UniProtKB-SubCell"/>
</dbReference>
<protein>
    <recommendedName>
        <fullName evidence="5">BRO domain-containing protein 1</fullName>
    </recommendedName>
</protein>
<evidence type="ECO:0000256" key="5">
    <source>
        <dbReference type="ARBA" id="ARBA00041284"/>
    </source>
</evidence>
<feature type="compositionally biased region" description="Low complexity" evidence="7">
    <location>
        <begin position="1048"/>
        <end position="1057"/>
    </location>
</feature>
<dbReference type="InterPro" id="IPR004328">
    <property type="entry name" value="BRO1_dom"/>
</dbReference>
<feature type="compositionally biased region" description="Low complexity" evidence="7">
    <location>
        <begin position="908"/>
        <end position="945"/>
    </location>
</feature>
<organism evidence="9 10">
    <name type="scientific">Lentinula aff. detonsa</name>
    <dbReference type="NCBI Taxonomy" id="2804958"/>
    <lineage>
        <taxon>Eukaryota</taxon>
        <taxon>Fungi</taxon>
        <taxon>Dikarya</taxon>
        <taxon>Basidiomycota</taxon>
        <taxon>Agaricomycotina</taxon>
        <taxon>Agaricomycetes</taxon>
        <taxon>Agaricomycetidae</taxon>
        <taxon>Agaricales</taxon>
        <taxon>Marasmiineae</taxon>
        <taxon>Omphalotaceae</taxon>
        <taxon>Lentinula</taxon>
    </lineage>
</organism>
<dbReference type="Gene3D" id="1.20.140.50">
    <property type="entry name" value="alix/aip1 like domains"/>
    <property type="match status" value="1"/>
</dbReference>
<keyword evidence="6" id="KW-0175">Coiled coil</keyword>
<dbReference type="InterPro" id="IPR025304">
    <property type="entry name" value="ALIX_V_dom"/>
</dbReference>
<feature type="compositionally biased region" description="Pro residues" evidence="7">
    <location>
        <begin position="825"/>
        <end position="836"/>
    </location>
</feature>
<evidence type="ECO:0000259" key="8">
    <source>
        <dbReference type="PROSITE" id="PS51180"/>
    </source>
</evidence>
<keyword evidence="4" id="KW-0967">Endosome</keyword>
<keyword evidence="3" id="KW-0963">Cytoplasm</keyword>
<evidence type="ECO:0000256" key="3">
    <source>
        <dbReference type="ARBA" id="ARBA00022490"/>
    </source>
</evidence>
<feature type="compositionally biased region" description="Low complexity" evidence="7">
    <location>
        <begin position="991"/>
        <end position="1006"/>
    </location>
</feature>
<dbReference type="Pfam" id="PF03097">
    <property type="entry name" value="BRO1"/>
    <property type="match status" value="1"/>
</dbReference>
<dbReference type="AlphaFoldDB" id="A0AA38NS66"/>
<feature type="coiled-coil region" evidence="6">
    <location>
        <begin position="769"/>
        <end position="804"/>
    </location>
</feature>
<dbReference type="SMART" id="SM01041">
    <property type="entry name" value="BRO1"/>
    <property type="match status" value="1"/>
</dbReference>
<accession>A0AA38NS66</accession>
<reference evidence="9" key="1">
    <citation type="submission" date="2022-08" db="EMBL/GenBank/DDBJ databases">
        <authorList>
            <consortium name="DOE Joint Genome Institute"/>
            <person name="Min B."/>
            <person name="Riley R."/>
            <person name="Sierra-Patev S."/>
            <person name="Naranjo-Ortiz M."/>
            <person name="Looney B."/>
            <person name="Konkel Z."/>
            <person name="Slot J.C."/>
            <person name="Sakamoto Y."/>
            <person name="Steenwyk J.L."/>
            <person name="Rokas A."/>
            <person name="Carro J."/>
            <person name="Camarero S."/>
            <person name="Ferreira P."/>
            <person name="Molpeceres G."/>
            <person name="Ruiz-Duenas F.J."/>
            <person name="Serrano A."/>
            <person name="Henrissat B."/>
            <person name="Drula E."/>
            <person name="Hughes K.W."/>
            <person name="Mata J.L."/>
            <person name="Ishikawa N.K."/>
            <person name="Vargas-Isla R."/>
            <person name="Ushijima S."/>
            <person name="Smith C.A."/>
            <person name="Ahrendt S."/>
            <person name="Andreopoulos W."/>
            <person name="He G."/>
            <person name="Labutti K."/>
            <person name="Lipzen A."/>
            <person name="Ng V."/>
            <person name="Sandor L."/>
            <person name="Barry K."/>
            <person name="Martinez A.T."/>
            <person name="Xiao Y."/>
            <person name="Gibbons J.G."/>
            <person name="Terashima K."/>
            <person name="Hibbett D.S."/>
            <person name="Grigoriev I.V."/>
        </authorList>
    </citation>
    <scope>NUCLEOTIDE SEQUENCE</scope>
    <source>
        <strain evidence="9">TFB10291</strain>
    </source>
</reference>
<evidence type="ECO:0000256" key="4">
    <source>
        <dbReference type="ARBA" id="ARBA00022753"/>
    </source>
</evidence>
<evidence type="ECO:0000256" key="1">
    <source>
        <dbReference type="ARBA" id="ARBA00004177"/>
    </source>
</evidence>
<dbReference type="CDD" id="cd09242">
    <property type="entry name" value="BRO1_ScBro1_like"/>
    <property type="match status" value="1"/>
</dbReference>
<sequence length="1114" mass="122673">MANQSPMISIPLKSTDEVDWTTPIRHLISQSYGESPDNYASECASLQRCRQDAVRGAGSDSTARDLLYKYFGQLELLELRFSEIRVTFPWKDAFTGKLTTQTSIAFEKASILFQIASVHSSLAASQSRSDPEGIKRAFHYFRTCAGMLTYINDNFLHAPSTDLSREVVKFLVALILAQATEVFLEKCTEEKKGSGLISKVAAQTAGMYTALTEQVKEFMGKGIFDRNWVTLIQIKAKYVSSLAQYHRSLADNALSKHGDALVRLTQAETLAKESQWLCSSFNPNSNASPTLPADAASALSDRIKSHLSLCTDVKTTAQRENDLIYNAVLPKPDSLPQIETTSVASVATPISIQEVYGAPEVQKVIGQDIFLRLIPLSVHESASVYSEEKAKLVRGEVESVELAESQARSAIEAMGVKEGIAKFKAILKESADDDDDVDVIPSEVRRWIDEIASFESRDPLTSLLSQLTQRKSNAESVLSSISSNLSQESHTTETLRVQYGVKYTQEPSASITRDIRRELKELQDHLGKAEGSDRQVEGLWEGVRADVGVLLGWGRESELEELFRRAMNDQGGQSASEHARSLLDLDEGINGDEEAKERAVIAELVSEIEERLGRSSKIARERGEILKDLKEKIQTDDVSHLLLLNRKNTSVEPTLFAAELEKFRPYQQRLGETVVQQETVLSEVGAFWKKLREVGGGKRFHGVSGGGGRNGNLKIHLIAIQSLIYPPSGLARRWEERERRKKEIVSRFGRARGVYMEVRDGIAKGLAFYNDLSQLVSALESTVKELVERRNREREALVRQLEVEKRLSSGARLMGPSPTSQRDSGPPPPLPPPPPSSTSGHDLSASLAGISLSNPSKPPPPIPSYTSPYVSPPNHSQTQWRNTPTPPVSQSPHDQQQQPYFPPPPPSQSSTRPTYTNNSYPSYPSSSPTTQQNQQQQYQQYGNYTSPPPPSSAPPSTYAPPPPPPDPYASLGLFNLGDSPSTTTSPPPLPSSSRQQGQQSYGSGFPSQPPPQQQGYSGPGSYGRYSSPPPPPPQQAYGGFQSPPPQAPQQQQQNYQQGYGGYNPSPPLQQQPPYQGYQGFPPPPPQPQPHQQQSYQGYQDPRGYSGNQGYGSGR</sequence>
<feature type="compositionally biased region" description="Low complexity" evidence="7">
    <location>
        <begin position="1089"/>
        <end position="1099"/>
    </location>
</feature>
<dbReference type="Pfam" id="PF13949">
    <property type="entry name" value="ALIX_LYPXL_bnd"/>
    <property type="match status" value="2"/>
</dbReference>
<dbReference type="PANTHER" id="PTHR23030">
    <property type="entry name" value="PCD6 INTERACTING PROTEIN-RELATED"/>
    <property type="match status" value="1"/>
</dbReference>
<dbReference type="Proteomes" id="UP001163798">
    <property type="component" value="Unassembled WGS sequence"/>
</dbReference>
<name>A0AA38NS66_9AGAR</name>
<evidence type="ECO:0000313" key="10">
    <source>
        <dbReference type="Proteomes" id="UP001163798"/>
    </source>
</evidence>
<comment type="caution">
    <text evidence="9">The sequence shown here is derived from an EMBL/GenBank/DDBJ whole genome shotgun (WGS) entry which is preliminary data.</text>
</comment>